<dbReference type="EMBL" id="CALNXI010000095">
    <property type="protein sequence ID" value="CAH3018749.1"/>
    <property type="molecule type" value="Genomic_DNA"/>
</dbReference>
<protein>
    <submittedName>
        <fullName evidence="1">Uncharacterized protein</fullName>
    </submittedName>
</protein>
<sequence>ATRQQKTWRRVPLFECIFNLRRNVTWMVMMFRLSAIALLVFLASTFGPSQADIETKIMDMDRKLTALENRLNGAHLQCDDVATGWDQYAHAPIVFLDRQDVKCPEGKFLARFHLVRQRGDPNSPVRFDYRCCKLILQDLGDHLFDNNSEYEDCEC</sequence>
<gene>
    <name evidence="1" type="ORF">PEVE_00044568</name>
</gene>
<organism evidence="1 2">
    <name type="scientific">Porites evermanni</name>
    <dbReference type="NCBI Taxonomy" id="104178"/>
    <lineage>
        <taxon>Eukaryota</taxon>
        <taxon>Metazoa</taxon>
        <taxon>Cnidaria</taxon>
        <taxon>Anthozoa</taxon>
        <taxon>Hexacorallia</taxon>
        <taxon>Scleractinia</taxon>
        <taxon>Fungiina</taxon>
        <taxon>Poritidae</taxon>
        <taxon>Porites</taxon>
    </lineage>
</organism>
<comment type="caution">
    <text evidence="1">The sequence shown here is derived from an EMBL/GenBank/DDBJ whole genome shotgun (WGS) entry which is preliminary data.</text>
</comment>
<name>A0ABN8LUD6_9CNID</name>
<feature type="non-terminal residue" evidence="1">
    <location>
        <position position="1"/>
    </location>
</feature>
<evidence type="ECO:0000313" key="1">
    <source>
        <dbReference type="EMBL" id="CAH3018749.1"/>
    </source>
</evidence>
<proteinExistence type="predicted"/>
<evidence type="ECO:0000313" key="2">
    <source>
        <dbReference type="Proteomes" id="UP001159427"/>
    </source>
</evidence>
<dbReference type="Proteomes" id="UP001159427">
    <property type="component" value="Unassembled WGS sequence"/>
</dbReference>
<keyword evidence="2" id="KW-1185">Reference proteome</keyword>
<accession>A0ABN8LUD6</accession>
<reference evidence="1 2" key="1">
    <citation type="submission" date="2022-05" db="EMBL/GenBank/DDBJ databases">
        <authorList>
            <consortium name="Genoscope - CEA"/>
            <person name="William W."/>
        </authorList>
    </citation>
    <scope>NUCLEOTIDE SEQUENCE [LARGE SCALE GENOMIC DNA]</scope>
</reference>